<dbReference type="InterPro" id="IPR013087">
    <property type="entry name" value="Znf_C2H2_type"/>
</dbReference>
<feature type="region of interest" description="Disordered" evidence="11">
    <location>
        <begin position="82"/>
        <end position="102"/>
    </location>
</feature>
<dbReference type="SMART" id="SM00355">
    <property type="entry name" value="ZnF_C2H2"/>
    <property type="match status" value="6"/>
</dbReference>
<proteinExistence type="predicted"/>
<dbReference type="GO" id="GO:0000981">
    <property type="term" value="F:DNA-binding transcription factor activity, RNA polymerase II-specific"/>
    <property type="evidence" value="ECO:0007669"/>
    <property type="project" value="TreeGrafter"/>
</dbReference>
<protein>
    <submittedName>
        <fullName evidence="13">KRAB domain-containing zinc finger protein</fullName>
    </submittedName>
</protein>
<evidence type="ECO:0000256" key="10">
    <source>
        <dbReference type="PROSITE-ProRule" id="PRU00042"/>
    </source>
</evidence>
<feature type="compositionally biased region" description="Basic and acidic residues" evidence="11">
    <location>
        <begin position="261"/>
        <end position="271"/>
    </location>
</feature>
<dbReference type="PROSITE" id="PS50157">
    <property type="entry name" value="ZINC_FINGER_C2H2_2"/>
    <property type="match status" value="6"/>
</dbReference>
<dbReference type="FunFam" id="3.30.160.60:FF:000322">
    <property type="entry name" value="GDNF-inducible zinc finger protein 1"/>
    <property type="match status" value="1"/>
</dbReference>
<evidence type="ECO:0000256" key="8">
    <source>
        <dbReference type="ARBA" id="ARBA00023163"/>
    </source>
</evidence>
<evidence type="ECO:0000256" key="9">
    <source>
        <dbReference type="ARBA" id="ARBA00023242"/>
    </source>
</evidence>
<dbReference type="InterPro" id="IPR036236">
    <property type="entry name" value="Znf_C2H2_sf"/>
</dbReference>
<dbReference type="GO" id="GO:0005634">
    <property type="term" value="C:nucleus"/>
    <property type="evidence" value="ECO:0007669"/>
    <property type="project" value="UniProtKB-SubCell"/>
</dbReference>
<feature type="domain" description="C2H2-type" evidence="12">
    <location>
        <begin position="387"/>
        <end position="409"/>
    </location>
</feature>
<dbReference type="PANTHER" id="PTHR24408:SF58">
    <property type="entry name" value="TRANSCRIPTION FACTOR (TFIIIA), PUTATIVE (AFU_ORTHOLOGUE AFUA_1G05150)-RELATED"/>
    <property type="match status" value="1"/>
</dbReference>
<sequence length="515" mass="58684">MLRRLINKRTFQVPGDAVTQSYPSRTQPICGLGTKRTHLCWLHEKILDLCRPVKLGTPATFYKFPDNFLRLGFMRHHSQTGSRITIPSVSSSRQPHGQRKLRAKVSPLHIGKTLSASSRKLMLERSSSNDITNKSRGLTETRLRLPDEPKKGNLMSNPMSSVLRLYMYCDISNIVPTGTWDGLVPHIRLPGNITHGGFSLVPGALLVNVIGNKQLGQLDSLLQYQVPIGYWDAPTFDRTIEPNNLRRFNRSTSQSITPTRSKSDDPKKQISDVRKRSEIIIGTAGACLFSDASSFECDLCGRYFKTPNSLSGHKSQKHPASLTLRNQHSCTVCGRKFSYRSHLRRHLNKHDLSQSRQCNLCGKQFRNLESLVLHKKEPHGLEKSSPFQCHICQRQFIFHSFLQHHMRSHCTGEHHQCSGRYRHQEVRDHPTESGRAAPLNYVCELCQLCFLYPSQLKRHSVVHTKEHPFVCELCGRRYTQSGALRAHQRNHHPAELRDAADAVESVREEDDTEDK</sequence>
<feature type="compositionally biased region" description="Polar residues" evidence="11">
    <location>
        <begin position="250"/>
        <end position="260"/>
    </location>
</feature>
<dbReference type="EMBL" id="DF142854">
    <property type="protein sequence ID" value="GAA47809.1"/>
    <property type="molecule type" value="Genomic_DNA"/>
</dbReference>
<feature type="region of interest" description="Disordered" evidence="11">
    <location>
        <begin position="247"/>
        <end position="271"/>
    </location>
</feature>
<comment type="subcellular location">
    <subcellularLocation>
        <location evidence="1">Nucleus</location>
    </subcellularLocation>
</comment>
<feature type="domain" description="C2H2-type" evidence="12">
    <location>
        <begin position="328"/>
        <end position="355"/>
    </location>
</feature>
<keyword evidence="3" id="KW-0677">Repeat</keyword>
<evidence type="ECO:0000256" key="11">
    <source>
        <dbReference type="SAM" id="MobiDB-lite"/>
    </source>
</evidence>
<keyword evidence="7" id="KW-0238">DNA-binding</keyword>
<dbReference type="GO" id="GO:0043565">
    <property type="term" value="F:sequence-specific DNA binding"/>
    <property type="evidence" value="ECO:0007669"/>
    <property type="project" value="TreeGrafter"/>
</dbReference>
<evidence type="ECO:0000256" key="4">
    <source>
        <dbReference type="ARBA" id="ARBA00022771"/>
    </source>
</evidence>
<feature type="region of interest" description="Disordered" evidence="11">
    <location>
        <begin position="486"/>
        <end position="515"/>
    </location>
</feature>
<feature type="domain" description="C2H2-type" evidence="12">
    <location>
        <begin position="469"/>
        <end position="497"/>
    </location>
</feature>
<evidence type="ECO:0000256" key="1">
    <source>
        <dbReference type="ARBA" id="ARBA00004123"/>
    </source>
</evidence>
<dbReference type="Gene3D" id="3.30.160.60">
    <property type="entry name" value="Classic Zinc Finger"/>
    <property type="match status" value="4"/>
</dbReference>
<dbReference type="AlphaFoldDB" id="G7Y4C3"/>
<dbReference type="PROSITE" id="PS00028">
    <property type="entry name" value="ZINC_FINGER_C2H2_1"/>
    <property type="match status" value="6"/>
</dbReference>
<dbReference type="Proteomes" id="UP000008909">
    <property type="component" value="Unassembled WGS sequence"/>
</dbReference>
<keyword evidence="4 10" id="KW-0863">Zinc-finger</keyword>
<evidence type="ECO:0000259" key="12">
    <source>
        <dbReference type="PROSITE" id="PS50157"/>
    </source>
</evidence>
<organism evidence="13 14">
    <name type="scientific">Clonorchis sinensis</name>
    <name type="common">Chinese liver fluke</name>
    <dbReference type="NCBI Taxonomy" id="79923"/>
    <lineage>
        <taxon>Eukaryota</taxon>
        <taxon>Metazoa</taxon>
        <taxon>Spiralia</taxon>
        <taxon>Lophotrochozoa</taxon>
        <taxon>Platyhelminthes</taxon>
        <taxon>Trematoda</taxon>
        <taxon>Digenea</taxon>
        <taxon>Opisthorchiida</taxon>
        <taxon>Opisthorchiata</taxon>
        <taxon>Opisthorchiidae</taxon>
        <taxon>Clonorchis</taxon>
    </lineage>
</organism>
<dbReference type="GO" id="GO:0008270">
    <property type="term" value="F:zinc ion binding"/>
    <property type="evidence" value="ECO:0007669"/>
    <property type="project" value="UniProtKB-KW"/>
</dbReference>
<keyword evidence="5" id="KW-0862">Zinc</keyword>
<keyword evidence="8" id="KW-0804">Transcription</keyword>
<feature type="domain" description="C2H2-type" evidence="12">
    <location>
        <begin position="295"/>
        <end position="323"/>
    </location>
</feature>
<reference key="2">
    <citation type="submission" date="2011-10" db="EMBL/GenBank/DDBJ databases">
        <title>The genome and transcriptome sequence of Clonorchis sinensis provide insights into the carcinogenic liver fluke.</title>
        <authorList>
            <person name="Wang X."/>
            <person name="Huang Y."/>
            <person name="Chen W."/>
            <person name="Liu H."/>
            <person name="Guo L."/>
            <person name="Chen Y."/>
            <person name="Luo F."/>
            <person name="Zhou W."/>
            <person name="Sun J."/>
            <person name="Mao Q."/>
            <person name="Liang P."/>
            <person name="Zhou C."/>
            <person name="Tian Y."/>
            <person name="Men J."/>
            <person name="Lv X."/>
            <person name="Huang L."/>
            <person name="Zhou J."/>
            <person name="Hu Y."/>
            <person name="Li R."/>
            <person name="Zhang F."/>
            <person name="Lei H."/>
            <person name="Li X."/>
            <person name="Hu X."/>
            <person name="Liang C."/>
            <person name="Xu J."/>
            <person name="Wu Z."/>
            <person name="Yu X."/>
        </authorList>
    </citation>
    <scope>NUCLEOTIDE SEQUENCE</scope>
    <source>
        <strain>Henan</strain>
    </source>
</reference>
<evidence type="ECO:0000256" key="2">
    <source>
        <dbReference type="ARBA" id="ARBA00022723"/>
    </source>
</evidence>
<dbReference type="PANTHER" id="PTHR24408">
    <property type="entry name" value="ZINC FINGER PROTEIN"/>
    <property type="match status" value="1"/>
</dbReference>
<keyword evidence="6" id="KW-0805">Transcription regulation</keyword>
<feature type="compositionally biased region" description="Basic and acidic residues" evidence="11">
    <location>
        <begin position="492"/>
        <end position="506"/>
    </location>
</feature>
<evidence type="ECO:0000256" key="7">
    <source>
        <dbReference type="ARBA" id="ARBA00023125"/>
    </source>
</evidence>
<accession>G7Y4C3</accession>
<gene>
    <name evidence="13" type="ORF">CLF_100828</name>
</gene>
<feature type="domain" description="C2H2-type" evidence="12">
    <location>
        <begin position="441"/>
        <end position="468"/>
    </location>
</feature>
<evidence type="ECO:0000256" key="3">
    <source>
        <dbReference type="ARBA" id="ARBA00022737"/>
    </source>
</evidence>
<keyword evidence="2" id="KW-0479">Metal-binding</keyword>
<keyword evidence="9" id="KW-0539">Nucleus</keyword>
<keyword evidence="14" id="KW-1185">Reference proteome</keyword>
<evidence type="ECO:0000256" key="6">
    <source>
        <dbReference type="ARBA" id="ARBA00023015"/>
    </source>
</evidence>
<feature type="compositionally biased region" description="Polar residues" evidence="11">
    <location>
        <begin position="82"/>
        <end position="95"/>
    </location>
</feature>
<feature type="domain" description="C2H2-type" evidence="12">
    <location>
        <begin position="356"/>
        <end position="384"/>
    </location>
</feature>
<reference evidence="13" key="1">
    <citation type="journal article" date="2011" name="Genome Biol.">
        <title>The draft genome of the carcinogenic human liver fluke Clonorchis sinensis.</title>
        <authorList>
            <person name="Wang X."/>
            <person name="Chen W."/>
            <person name="Huang Y."/>
            <person name="Sun J."/>
            <person name="Men J."/>
            <person name="Liu H."/>
            <person name="Luo F."/>
            <person name="Guo L."/>
            <person name="Lv X."/>
            <person name="Deng C."/>
            <person name="Zhou C."/>
            <person name="Fan Y."/>
            <person name="Li X."/>
            <person name="Huang L."/>
            <person name="Hu Y."/>
            <person name="Liang C."/>
            <person name="Hu X."/>
            <person name="Xu J."/>
            <person name="Yu X."/>
        </authorList>
    </citation>
    <scope>NUCLEOTIDE SEQUENCE [LARGE SCALE GENOMIC DNA]</scope>
    <source>
        <strain evidence="13">Henan</strain>
    </source>
</reference>
<evidence type="ECO:0000313" key="13">
    <source>
        <dbReference type="EMBL" id="GAA47809.1"/>
    </source>
</evidence>
<name>G7Y4C3_CLOSI</name>
<dbReference type="Pfam" id="PF00096">
    <property type="entry name" value="zf-C2H2"/>
    <property type="match status" value="3"/>
</dbReference>
<dbReference type="SUPFAM" id="SSF57667">
    <property type="entry name" value="beta-beta-alpha zinc fingers"/>
    <property type="match status" value="3"/>
</dbReference>
<evidence type="ECO:0000256" key="5">
    <source>
        <dbReference type="ARBA" id="ARBA00022833"/>
    </source>
</evidence>
<evidence type="ECO:0000313" key="14">
    <source>
        <dbReference type="Proteomes" id="UP000008909"/>
    </source>
</evidence>